<sequence length="247" mass="27615">MLLLRSSCNFQNIWRKAMRPRPQSQSRLKSTARERNDQTEPGFTAQYIKAMSMAELYAVERPPAIPLEEHERRRRIRYAAEIVEAAVRIGKSEAFIRERLAEIDAVFPDLINLHKMKASDWVLVVSDVDAVAQKLVTIKSVFPKANAFKIVASLPKLLLKPAEMLRLEAEKSRKQLSSLSNPDAVVEAVPELVDPVTLARAISSLRAAMPTQDPLQILDANPEVLLSLGSEADIKDSAEYGELSTKD</sequence>
<organism evidence="2 3">
    <name type="scientific">Chlamydomonas eustigma</name>
    <dbReference type="NCBI Taxonomy" id="1157962"/>
    <lineage>
        <taxon>Eukaryota</taxon>
        <taxon>Viridiplantae</taxon>
        <taxon>Chlorophyta</taxon>
        <taxon>core chlorophytes</taxon>
        <taxon>Chlorophyceae</taxon>
        <taxon>CS clade</taxon>
        <taxon>Chlamydomonadales</taxon>
        <taxon>Chlamydomonadaceae</taxon>
        <taxon>Chlamydomonas</taxon>
    </lineage>
</organism>
<evidence type="ECO:0000256" key="1">
    <source>
        <dbReference type="SAM" id="MobiDB-lite"/>
    </source>
</evidence>
<reference evidence="2 3" key="1">
    <citation type="submission" date="2017-08" db="EMBL/GenBank/DDBJ databases">
        <title>Acidophilic green algal genome provides insights into adaptation to an acidic environment.</title>
        <authorList>
            <person name="Hirooka S."/>
            <person name="Hirose Y."/>
            <person name="Kanesaki Y."/>
            <person name="Higuchi S."/>
            <person name="Fujiwara T."/>
            <person name="Onuma R."/>
            <person name="Era A."/>
            <person name="Ohbayashi R."/>
            <person name="Uzuka A."/>
            <person name="Nozaki H."/>
            <person name="Yoshikawa H."/>
            <person name="Miyagishima S.Y."/>
        </authorList>
    </citation>
    <scope>NUCLEOTIDE SEQUENCE [LARGE SCALE GENOMIC DNA]</scope>
    <source>
        <strain evidence="2 3">NIES-2499</strain>
    </source>
</reference>
<dbReference type="Proteomes" id="UP000232323">
    <property type="component" value="Unassembled WGS sequence"/>
</dbReference>
<accession>A0A250WRN3</accession>
<comment type="caution">
    <text evidence="2">The sequence shown here is derived from an EMBL/GenBank/DDBJ whole genome shotgun (WGS) entry which is preliminary data.</text>
</comment>
<feature type="region of interest" description="Disordered" evidence="1">
    <location>
        <begin position="18"/>
        <end position="40"/>
    </location>
</feature>
<keyword evidence="3" id="KW-1185">Reference proteome</keyword>
<name>A0A250WRN3_9CHLO</name>
<dbReference type="AlphaFoldDB" id="A0A250WRN3"/>
<proteinExistence type="predicted"/>
<protein>
    <submittedName>
        <fullName evidence="2">Uncharacterized protein</fullName>
    </submittedName>
</protein>
<dbReference type="OrthoDB" id="543987at2759"/>
<gene>
    <name evidence="2" type="ORF">CEUSTIGMA_g940.t1</name>
</gene>
<dbReference type="EMBL" id="BEGY01000003">
    <property type="protein sequence ID" value="GAX73488.1"/>
    <property type="molecule type" value="Genomic_DNA"/>
</dbReference>
<evidence type="ECO:0000313" key="3">
    <source>
        <dbReference type="Proteomes" id="UP000232323"/>
    </source>
</evidence>
<evidence type="ECO:0000313" key="2">
    <source>
        <dbReference type="EMBL" id="GAX73488.1"/>
    </source>
</evidence>